<dbReference type="Gene3D" id="1.10.30.10">
    <property type="entry name" value="High mobility group box domain"/>
    <property type="match status" value="1"/>
</dbReference>
<evidence type="ECO:0000256" key="4">
    <source>
        <dbReference type="SAM" id="MobiDB-lite"/>
    </source>
</evidence>
<dbReference type="EMBL" id="AP024416">
    <property type="protein sequence ID" value="BCR83576.1"/>
    <property type="molecule type" value="Genomic_DNA"/>
</dbReference>
<dbReference type="AlphaFoldDB" id="A0A7R7VGU7"/>
<reference evidence="6" key="2">
    <citation type="submission" date="2021-02" db="EMBL/GenBank/DDBJ databases">
        <title>Aspergillus chevalieri M1 genome sequence.</title>
        <authorList>
            <person name="Kadooka C."/>
            <person name="Mori K."/>
            <person name="Futagami T."/>
        </authorList>
    </citation>
    <scope>NUCLEOTIDE SEQUENCE</scope>
    <source>
        <strain evidence="6">M1</strain>
    </source>
</reference>
<evidence type="ECO:0000259" key="5">
    <source>
        <dbReference type="PROSITE" id="PS50118"/>
    </source>
</evidence>
<dbReference type="PANTHER" id="PTHR45789">
    <property type="entry name" value="FI18025P1"/>
    <property type="match status" value="1"/>
</dbReference>
<dbReference type="InterPro" id="IPR009071">
    <property type="entry name" value="HMG_box_dom"/>
</dbReference>
<dbReference type="GO" id="GO:0000981">
    <property type="term" value="F:DNA-binding transcription factor activity, RNA polymerase II-specific"/>
    <property type="evidence" value="ECO:0007669"/>
    <property type="project" value="TreeGrafter"/>
</dbReference>
<dbReference type="SMART" id="SM00398">
    <property type="entry name" value="HMG"/>
    <property type="match status" value="1"/>
</dbReference>
<dbReference type="InterPro" id="IPR036910">
    <property type="entry name" value="HMG_box_dom_sf"/>
</dbReference>
<dbReference type="SUPFAM" id="SSF47095">
    <property type="entry name" value="HMG-box"/>
    <property type="match status" value="1"/>
</dbReference>
<keyword evidence="8" id="KW-1185">Reference proteome</keyword>
<proteinExistence type="predicted"/>
<evidence type="ECO:0000256" key="3">
    <source>
        <dbReference type="PROSITE-ProRule" id="PRU00267"/>
    </source>
</evidence>
<gene>
    <name evidence="6" type="ORF">ACHE_10975S</name>
    <name evidence="7" type="ORF">ACHE_10978S</name>
</gene>
<reference evidence="6" key="1">
    <citation type="submission" date="2021-01" db="EMBL/GenBank/DDBJ databases">
        <authorList>
            <consortium name="Aspergillus chevalieri M1 genome sequencing consortium"/>
            <person name="Kazuki M."/>
            <person name="Futagami T."/>
        </authorList>
    </citation>
    <scope>NUCLEOTIDE SEQUENCE</scope>
    <source>
        <strain evidence="6">M1</strain>
    </source>
</reference>
<feature type="domain" description="HMG box" evidence="5">
    <location>
        <begin position="22"/>
        <end position="90"/>
    </location>
</feature>
<protein>
    <recommendedName>
        <fullName evidence="5">HMG box domain-containing protein</fullName>
    </recommendedName>
</protein>
<name>A0A7R7VGU7_ASPCH</name>
<dbReference type="PROSITE" id="PS50118">
    <property type="entry name" value="HMG_BOX_2"/>
    <property type="match status" value="1"/>
</dbReference>
<dbReference type="GeneID" id="66977932"/>
<dbReference type="CDD" id="cd01389">
    <property type="entry name" value="HMG-box_ROX1-like"/>
    <property type="match status" value="1"/>
</dbReference>
<dbReference type="KEGG" id="ache:ACHE_10975S"/>
<evidence type="ECO:0000313" key="6">
    <source>
        <dbReference type="EMBL" id="BCR83573.1"/>
    </source>
</evidence>
<dbReference type="InterPro" id="IPR051356">
    <property type="entry name" value="SOX/SOX-like_TF"/>
</dbReference>
<dbReference type="RefSeq" id="XP_043132095.1">
    <property type="nucleotide sequence ID" value="XM_043285241.1"/>
</dbReference>
<feature type="DNA-binding region" description="HMG box" evidence="3">
    <location>
        <begin position="22"/>
        <end position="90"/>
    </location>
</feature>
<dbReference type="EMBL" id="AP024416">
    <property type="protein sequence ID" value="BCR83573.1"/>
    <property type="molecule type" value="Genomic_DNA"/>
</dbReference>
<sequence length="289" mass="33293">MEDWVRRPIEDRRQTSKKSGKIVRPTNSFLLYRSAYAARISEWSSTENYQVVSELAGKSWRFEANDIKEKYERLAKIEKEYHAKAHPEYKFAPKKKQTNRKRLEPNCPGTSGPNATLNRNYAMCLTECDDKQKIHASVSLDSRELESPTMIYLNPRLKWEADKPQLQHSENLKSLDIGNGQSCTENPQRLGYYSSTDPTLLEPAYNNMQPFGTREMFKDSGMHTQLPSFYHDTSSPLVGQQVYDNIGYPMWLETPAGSSYMAINKAPFTPDSTPYCLDPYPTEDLCVRF</sequence>
<dbReference type="GO" id="GO:0000978">
    <property type="term" value="F:RNA polymerase II cis-regulatory region sequence-specific DNA binding"/>
    <property type="evidence" value="ECO:0007669"/>
    <property type="project" value="TreeGrafter"/>
</dbReference>
<evidence type="ECO:0000313" key="8">
    <source>
        <dbReference type="Proteomes" id="UP000637239"/>
    </source>
</evidence>
<accession>A0A7R7VGU7</accession>
<feature type="compositionally biased region" description="Basic and acidic residues" evidence="4">
    <location>
        <begin position="1"/>
        <end position="14"/>
    </location>
</feature>
<dbReference type="GO" id="GO:0005634">
    <property type="term" value="C:nucleus"/>
    <property type="evidence" value="ECO:0007669"/>
    <property type="project" value="UniProtKB-UniRule"/>
</dbReference>
<evidence type="ECO:0000256" key="2">
    <source>
        <dbReference type="ARBA" id="ARBA00023242"/>
    </source>
</evidence>
<feature type="region of interest" description="Disordered" evidence="4">
    <location>
        <begin position="1"/>
        <end position="21"/>
    </location>
</feature>
<organism evidence="6 8">
    <name type="scientific">Aspergillus chevalieri</name>
    <name type="common">Eurotium chevalieri</name>
    <dbReference type="NCBI Taxonomy" id="182096"/>
    <lineage>
        <taxon>Eukaryota</taxon>
        <taxon>Fungi</taxon>
        <taxon>Dikarya</taxon>
        <taxon>Ascomycota</taxon>
        <taxon>Pezizomycotina</taxon>
        <taxon>Eurotiomycetes</taxon>
        <taxon>Eurotiomycetidae</taxon>
        <taxon>Eurotiales</taxon>
        <taxon>Aspergillaceae</taxon>
        <taxon>Aspergillus</taxon>
        <taxon>Aspergillus subgen. Aspergillus</taxon>
    </lineage>
</organism>
<keyword evidence="2 3" id="KW-0539">Nucleus</keyword>
<evidence type="ECO:0000313" key="7">
    <source>
        <dbReference type="EMBL" id="BCR83576.1"/>
    </source>
</evidence>
<dbReference type="PANTHER" id="PTHR45789:SF2">
    <property type="entry name" value="FI18025P1"/>
    <property type="match status" value="1"/>
</dbReference>
<keyword evidence="1 3" id="KW-0238">DNA-binding</keyword>
<dbReference type="Pfam" id="PF00505">
    <property type="entry name" value="HMG_box"/>
    <property type="match status" value="1"/>
</dbReference>
<dbReference type="Proteomes" id="UP000637239">
    <property type="component" value="Chromosome 1"/>
</dbReference>
<evidence type="ECO:0000256" key="1">
    <source>
        <dbReference type="ARBA" id="ARBA00023125"/>
    </source>
</evidence>